<evidence type="ECO:0000313" key="1">
    <source>
        <dbReference type="EMBL" id="TNN77647.1"/>
    </source>
</evidence>
<dbReference type="Proteomes" id="UP000314294">
    <property type="component" value="Unassembled WGS sequence"/>
</dbReference>
<dbReference type="EMBL" id="SRLO01000081">
    <property type="protein sequence ID" value="TNN77647.1"/>
    <property type="molecule type" value="Genomic_DNA"/>
</dbReference>
<accession>A0A4Z2IIM5</accession>
<gene>
    <name evidence="1" type="ORF">EYF80_012237</name>
</gene>
<keyword evidence="2" id="KW-1185">Reference proteome</keyword>
<name>A0A4Z2IIM5_9TELE</name>
<proteinExistence type="predicted"/>
<sequence length="205" mass="22318">MGSTWVGEKFTAIDNGGKASQHPVGISMNSIHPHRIDLCTGIQSASCHLSEDRDTDRIAVSSGVLQDAGDRPLFFKEDDIHPGRIRETGVEAALILAGDKETQSQSLHADIAMSLLASIAPTDSSAHCERDFSILNRGFRQKTAPLLTSSFHSLLLFYGVQRQLLADCQLAEQLRPIRDSTPLAATRSSSGTTWISPWEACLNNF</sequence>
<dbReference type="AlphaFoldDB" id="A0A4Z2IIM5"/>
<organism evidence="1 2">
    <name type="scientific">Liparis tanakae</name>
    <name type="common">Tanaka's snailfish</name>
    <dbReference type="NCBI Taxonomy" id="230148"/>
    <lineage>
        <taxon>Eukaryota</taxon>
        <taxon>Metazoa</taxon>
        <taxon>Chordata</taxon>
        <taxon>Craniata</taxon>
        <taxon>Vertebrata</taxon>
        <taxon>Euteleostomi</taxon>
        <taxon>Actinopterygii</taxon>
        <taxon>Neopterygii</taxon>
        <taxon>Teleostei</taxon>
        <taxon>Neoteleostei</taxon>
        <taxon>Acanthomorphata</taxon>
        <taxon>Eupercaria</taxon>
        <taxon>Perciformes</taxon>
        <taxon>Cottioidei</taxon>
        <taxon>Cottales</taxon>
        <taxon>Liparidae</taxon>
        <taxon>Liparis</taxon>
    </lineage>
</organism>
<protein>
    <submittedName>
        <fullName evidence="1">Uncharacterized protein</fullName>
    </submittedName>
</protein>
<reference evidence="1 2" key="1">
    <citation type="submission" date="2019-03" db="EMBL/GenBank/DDBJ databases">
        <title>First draft genome of Liparis tanakae, snailfish: a comprehensive survey of snailfish specific genes.</title>
        <authorList>
            <person name="Kim W."/>
            <person name="Song I."/>
            <person name="Jeong J.-H."/>
            <person name="Kim D."/>
            <person name="Kim S."/>
            <person name="Ryu S."/>
            <person name="Song J.Y."/>
            <person name="Lee S.K."/>
        </authorList>
    </citation>
    <scope>NUCLEOTIDE SEQUENCE [LARGE SCALE GENOMIC DNA]</scope>
    <source>
        <tissue evidence="1">Muscle</tissue>
    </source>
</reference>
<evidence type="ECO:0000313" key="2">
    <source>
        <dbReference type="Proteomes" id="UP000314294"/>
    </source>
</evidence>
<comment type="caution">
    <text evidence="1">The sequence shown here is derived from an EMBL/GenBank/DDBJ whole genome shotgun (WGS) entry which is preliminary data.</text>
</comment>